<dbReference type="OrthoDB" id="7159061at2"/>
<gene>
    <name evidence="2" type="ORF">AUC71_11115</name>
</gene>
<keyword evidence="3" id="KW-1185">Reference proteome</keyword>
<name>A0A1E3WBR7_9HYPH</name>
<dbReference type="InterPro" id="IPR036206">
    <property type="entry name" value="ThiamineP_synth_sf"/>
</dbReference>
<dbReference type="AlphaFoldDB" id="A0A1E3WBR7"/>
<dbReference type="EMBL" id="LPWD01000155">
    <property type="protein sequence ID" value="ODS03170.1"/>
    <property type="molecule type" value="Genomic_DNA"/>
</dbReference>
<evidence type="ECO:0000259" key="1">
    <source>
        <dbReference type="Pfam" id="PF02581"/>
    </source>
</evidence>
<dbReference type="SUPFAM" id="SSF51391">
    <property type="entry name" value="Thiamin phosphate synthase"/>
    <property type="match status" value="1"/>
</dbReference>
<reference evidence="2 3" key="1">
    <citation type="journal article" date="2016" name="Environ. Microbiol.">
        <title>New Methyloceanibacter diversity from North Sea sediments includes methanotroph containing solely the soluble methane monooxygenase.</title>
        <authorList>
            <person name="Vekeman B."/>
            <person name="Kerckhof F.M."/>
            <person name="Cremers G."/>
            <person name="de Vos P."/>
            <person name="Vandamme P."/>
            <person name="Boon N."/>
            <person name="Op den Camp H.J."/>
            <person name="Heylen K."/>
        </authorList>
    </citation>
    <scope>NUCLEOTIDE SEQUENCE [LARGE SCALE GENOMIC DNA]</scope>
    <source>
        <strain evidence="2 3">R-67177</strain>
    </source>
</reference>
<comment type="caution">
    <text evidence="2">The sequence shown here is derived from an EMBL/GenBank/DDBJ whole genome shotgun (WGS) entry which is preliminary data.</text>
</comment>
<accession>A0A1E3WBR7</accession>
<sequence length="111" mass="11801">MHIPADPDLYARARTRLGESANIGVGCGLDRHGAMALAEAGADYIAFGVEAGTIDHFDQYTDFVAWWSEIFVVPCVAWNVGTVAHAEQLAALGADFIAPPPTIWQSDSALA</sequence>
<dbReference type="Pfam" id="PF02581">
    <property type="entry name" value="TMP-TENI"/>
    <property type="match status" value="1"/>
</dbReference>
<evidence type="ECO:0000313" key="3">
    <source>
        <dbReference type="Proteomes" id="UP000095042"/>
    </source>
</evidence>
<dbReference type="InterPro" id="IPR013785">
    <property type="entry name" value="Aldolase_TIM"/>
</dbReference>
<evidence type="ECO:0000313" key="2">
    <source>
        <dbReference type="EMBL" id="ODS03170.1"/>
    </source>
</evidence>
<dbReference type="Proteomes" id="UP000095042">
    <property type="component" value="Unassembled WGS sequence"/>
</dbReference>
<dbReference type="Gene3D" id="3.20.20.70">
    <property type="entry name" value="Aldolase class I"/>
    <property type="match status" value="1"/>
</dbReference>
<feature type="domain" description="Thiamine phosphate synthase/TenI" evidence="1">
    <location>
        <begin position="1"/>
        <end position="98"/>
    </location>
</feature>
<dbReference type="InterPro" id="IPR022998">
    <property type="entry name" value="ThiamineP_synth_TenI"/>
</dbReference>
<proteinExistence type="predicted"/>
<protein>
    <recommendedName>
        <fullName evidence="1">Thiamine phosphate synthase/TenI domain-containing protein</fullName>
    </recommendedName>
</protein>
<organism evidence="2 3">
    <name type="scientific">Methyloceanibacter marginalis</name>
    <dbReference type="NCBI Taxonomy" id="1774971"/>
    <lineage>
        <taxon>Bacteria</taxon>
        <taxon>Pseudomonadati</taxon>
        <taxon>Pseudomonadota</taxon>
        <taxon>Alphaproteobacteria</taxon>
        <taxon>Hyphomicrobiales</taxon>
        <taxon>Hyphomicrobiaceae</taxon>
        <taxon>Methyloceanibacter</taxon>
    </lineage>
</organism>
<dbReference type="GO" id="GO:0009228">
    <property type="term" value="P:thiamine biosynthetic process"/>
    <property type="evidence" value="ECO:0007669"/>
    <property type="project" value="UniProtKB-KW"/>
</dbReference>